<name>A0A1B8P5S6_HALEL</name>
<dbReference type="PATRIC" id="fig|2746.7.peg.2049"/>
<gene>
    <name evidence="2" type="primary">tadA_3</name>
    <name evidence="2" type="ORF">A8U91_01999</name>
</gene>
<organism evidence="2 3">
    <name type="scientific">Halomonas elongata</name>
    <dbReference type="NCBI Taxonomy" id="2746"/>
    <lineage>
        <taxon>Bacteria</taxon>
        <taxon>Pseudomonadati</taxon>
        <taxon>Pseudomonadota</taxon>
        <taxon>Gammaproteobacteria</taxon>
        <taxon>Oceanospirillales</taxon>
        <taxon>Halomonadaceae</taxon>
        <taxon>Halomonas</taxon>
    </lineage>
</organism>
<dbReference type="AlphaFoldDB" id="A0A1B8P5S6"/>
<dbReference type="InterPro" id="IPR016193">
    <property type="entry name" value="Cytidine_deaminase-like"/>
</dbReference>
<dbReference type="GO" id="GO:0052717">
    <property type="term" value="F:tRNA-specific adenosine-34 deaminase activity"/>
    <property type="evidence" value="ECO:0007669"/>
    <property type="project" value="UniProtKB-EC"/>
</dbReference>
<dbReference type="EMBL" id="MAJD01000001">
    <property type="protein sequence ID" value="OBX37624.1"/>
    <property type="molecule type" value="Genomic_DNA"/>
</dbReference>
<dbReference type="Pfam" id="PF00383">
    <property type="entry name" value="dCMP_cyt_deam_1"/>
    <property type="match status" value="1"/>
</dbReference>
<dbReference type="InterPro" id="IPR002125">
    <property type="entry name" value="CMP_dCMP_dom"/>
</dbReference>
<dbReference type="Proteomes" id="UP000092504">
    <property type="component" value="Unassembled WGS sequence"/>
</dbReference>
<keyword evidence="2" id="KW-0378">Hydrolase</keyword>
<dbReference type="EC" id="3.5.4.33" evidence="2"/>
<accession>A0A1B8P5S6</accession>
<proteinExistence type="predicted"/>
<protein>
    <submittedName>
        <fullName evidence="2">tRNA-specific adenosine deaminase</fullName>
        <ecNumber evidence="2">3.5.4.33</ecNumber>
    </submittedName>
</protein>
<feature type="domain" description="CMP/dCMP-type deaminase" evidence="1">
    <location>
        <begin position="2"/>
        <end position="78"/>
    </location>
</feature>
<evidence type="ECO:0000313" key="2">
    <source>
        <dbReference type="EMBL" id="OBX37624.1"/>
    </source>
</evidence>
<evidence type="ECO:0000313" key="3">
    <source>
        <dbReference type="Proteomes" id="UP000092504"/>
    </source>
</evidence>
<reference evidence="2 3" key="1">
    <citation type="submission" date="2016-06" db="EMBL/GenBank/DDBJ databases">
        <title>Genome sequence of halotolerant plant growth promoting strain of Halomonas elongata HEK1 isolated from salterns of Rann of Kutch, Gujarat, India.</title>
        <authorList>
            <person name="Gaba S."/>
            <person name="Singh R.N."/>
            <person name="Abrol S."/>
            <person name="Kaushik R."/>
            <person name="Saxena A.K."/>
        </authorList>
    </citation>
    <scope>NUCLEOTIDE SEQUENCE [LARGE SCALE GENOMIC DNA]</scope>
    <source>
        <strain evidence="2 3">HEK1</strain>
    </source>
</reference>
<evidence type="ECO:0000259" key="1">
    <source>
        <dbReference type="PROSITE" id="PS51747"/>
    </source>
</evidence>
<comment type="caution">
    <text evidence="2">The sequence shown here is derived from an EMBL/GenBank/DDBJ whole genome shotgun (WGS) entry which is preliminary data.</text>
</comment>
<dbReference type="SUPFAM" id="SSF53927">
    <property type="entry name" value="Cytidine deaminase-like"/>
    <property type="match status" value="1"/>
</dbReference>
<dbReference type="PROSITE" id="PS51747">
    <property type="entry name" value="CYT_DCMP_DEAMINASES_2"/>
    <property type="match status" value="1"/>
</dbReference>
<sequence length="78" mass="8293">MRSDEYYMHRAMDQARRAEAAGEVPVGAVVVDRAGEIVGLASTRRSVTMTPVPTPRFGRCAMPVPGLATIASMAARSS</sequence>
<dbReference type="Gene3D" id="3.40.140.10">
    <property type="entry name" value="Cytidine Deaminase, domain 2"/>
    <property type="match status" value="1"/>
</dbReference>